<dbReference type="PROSITE" id="PS00211">
    <property type="entry name" value="ABC_TRANSPORTER_1"/>
    <property type="match status" value="1"/>
</dbReference>
<dbReference type="InterPro" id="IPR003439">
    <property type="entry name" value="ABC_transporter-like_ATP-bd"/>
</dbReference>
<dbReference type="AlphaFoldDB" id="A0A1E2V5K5"/>
<evidence type="ECO:0000313" key="11">
    <source>
        <dbReference type="EMBL" id="ODC02267.1"/>
    </source>
</evidence>
<evidence type="ECO:0000256" key="3">
    <source>
        <dbReference type="ARBA" id="ARBA00022741"/>
    </source>
</evidence>
<dbReference type="EMBL" id="MDTQ01000001">
    <property type="protein sequence ID" value="ODC02267.1"/>
    <property type="molecule type" value="Genomic_DNA"/>
</dbReference>
<dbReference type="InterPro" id="IPR003593">
    <property type="entry name" value="AAA+_ATPase"/>
</dbReference>
<dbReference type="OrthoDB" id="8773773at2"/>
<dbReference type="Proteomes" id="UP000094291">
    <property type="component" value="Unassembled WGS sequence"/>
</dbReference>
<reference evidence="11 12" key="1">
    <citation type="submission" date="2016-08" db="EMBL/GenBank/DDBJ databases">
        <authorList>
            <person name="Seilhamer J.J."/>
        </authorList>
    </citation>
    <scope>NUCLEOTIDE SEQUENCE [LARGE SCALE GENOMIC DNA]</scope>
    <source>
        <strain evidence="11 12">PH27A</strain>
    </source>
</reference>
<dbReference type="PANTHER" id="PTHR24221:SF654">
    <property type="entry name" value="ATP-BINDING CASSETTE SUB-FAMILY B MEMBER 6"/>
    <property type="match status" value="1"/>
</dbReference>
<evidence type="ECO:0000259" key="10">
    <source>
        <dbReference type="PROSITE" id="PS50929"/>
    </source>
</evidence>
<organism evidence="11 12">
    <name type="scientific">Terasakiispira papahanaumokuakeensis</name>
    <dbReference type="NCBI Taxonomy" id="197479"/>
    <lineage>
        <taxon>Bacteria</taxon>
        <taxon>Pseudomonadati</taxon>
        <taxon>Pseudomonadota</taxon>
        <taxon>Gammaproteobacteria</taxon>
        <taxon>Oceanospirillales</taxon>
        <taxon>Terasakiispira</taxon>
    </lineage>
</organism>
<evidence type="ECO:0000259" key="9">
    <source>
        <dbReference type="PROSITE" id="PS50893"/>
    </source>
</evidence>
<dbReference type="InterPro" id="IPR011527">
    <property type="entry name" value="ABC1_TM_dom"/>
</dbReference>
<dbReference type="PANTHER" id="PTHR24221">
    <property type="entry name" value="ATP-BINDING CASSETTE SUB-FAMILY B"/>
    <property type="match status" value="1"/>
</dbReference>
<feature type="transmembrane region" description="Helical" evidence="8">
    <location>
        <begin position="239"/>
        <end position="263"/>
    </location>
</feature>
<feature type="transmembrane region" description="Helical" evidence="8">
    <location>
        <begin position="128"/>
        <end position="151"/>
    </location>
</feature>
<evidence type="ECO:0000256" key="2">
    <source>
        <dbReference type="ARBA" id="ARBA00022692"/>
    </source>
</evidence>
<feature type="compositionally biased region" description="Low complexity" evidence="7">
    <location>
        <begin position="536"/>
        <end position="552"/>
    </location>
</feature>
<keyword evidence="5 8" id="KW-1133">Transmembrane helix</keyword>
<dbReference type="InterPro" id="IPR027417">
    <property type="entry name" value="P-loop_NTPase"/>
</dbReference>
<dbReference type="InterPro" id="IPR017871">
    <property type="entry name" value="ABC_transporter-like_CS"/>
</dbReference>
<dbReference type="InterPro" id="IPR036640">
    <property type="entry name" value="ABC1_TM_sf"/>
</dbReference>
<dbReference type="PROSITE" id="PS50893">
    <property type="entry name" value="ABC_TRANSPORTER_2"/>
    <property type="match status" value="1"/>
</dbReference>
<feature type="transmembrane region" description="Helical" evidence="8">
    <location>
        <begin position="57"/>
        <end position="79"/>
    </location>
</feature>
<sequence length="560" mass="59679">MNHDLFNPSPDTGLIKALKPALPMLAAGTLASALAGVSTLATLWCLIQLITTPDLLWMGWATMLSLVSAVLLALASWYSHHAEAQVAARLRRQVARRLARLPSSSLSRWDEKSLRGLLSNDIASLHHLLAHLPAEITTFIISPLVSLLFLVSMAGPLALLALLPGLLASLYYLWWMPKVSARYGTQRVEIMSNIVTAVDEYVRGIRVNRLYGAQSGALSNYHRATRDFTRELLGWVKKVVTAASVAGALLQAVATFAIAYSVTYTQGPTAITAALLFGLAIVTPVLRLGHGLDYMRAGKAAADRLNNFFREPILPCGDVNITLAAQPSLQPLELNDLTLMINGRAIVISGHHQFIPGTLTIITGPSGAGKTTLIHALAGLEPIHAGRIQLSGTALSQLDEHTRHQSLQLLPQSAPVLPISIRENLMLTAAPESTDEQLRSALAQVQLSQSLDAQASSLSGGEKQRLGLARILLSSAPILLLDEPTSALDQATAKPLIETLKHTAHAQGKTVIAITHDPALSAAADDHLVLSNPVESGTSQAGTTQTSTTQAGNMQSGHTE</sequence>
<feature type="transmembrane region" description="Helical" evidence="8">
    <location>
        <begin position="21"/>
        <end position="51"/>
    </location>
</feature>
<dbReference type="InterPro" id="IPR039421">
    <property type="entry name" value="Type_1_exporter"/>
</dbReference>
<keyword evidence="4" id="KW-0067">ATP-binding</keyword>
<dbReference type="Pfam" id="PF00005">
    <property type="entry name" value="ABC_tran"/>
    <property type="match status" value="1"/>
</dbReference>
<dbReference type="GO" id="GO:0005886">
    <property type="term" value="C:plasma membrane"/>
    <property type="evidence" value="ECO:0007669"/>
    <property type="project" value="UniProtKB-SubCell"/>
</dbReference>
<dbReference type="SMART" id="SM00382">
    <property type="entry name" value="AAA"/>
    <property type="match status" value="1"/>
</dbReference>
<keyword evidence="3" id="KW-0547">Nucleotide-binding</keyword>
<keyword evidence="6 8" id="KW-0472">Membrane</keyword>
<feature type="transmembrane region" description="Helical" evidence="8">
    <location>
        <begin position="157"/>
        <end position="175"/>
    </location>
</feature>
<evidence type="ECO:0000256" key="5">
    <source>
        <dbReference type="ARBA" id="ARBA00022989"/>
    </source>
</evidence>
<feature type="domain" description="ABC transporter" evidence="9">
    <location>
        <begin position="332"/>
        <end position="558"/>
    </location>
</feature>
<dbReference type="CDD" id="cd03228">
    <property type="entry name" value="ABCC_MRP_Like"/>
    <property type="match status" value="1"/>
</dbReference>
<feature type="transmembrane region" description="Helical" evidence="8">
    <location>
        <begin position="269"/>
        <end position="289"/>
    </location>
</feature>
<dbReference type="Gene3D" id="3.40.50.300">
    <property type="entry name" value="P-loop containing nucleotide triphosphate hydrolases"/>
    <property type="match status" value="1"/>
</dbReference>
<dbReference type="SUPFAM" id="SSF52540">
    <property type="entry name" value="P-loop containing nucleoside triphosphate hydrolases"/>
    <property type="match status" value="1"/>
</dbReference>
<accession>A0A1E2V5K5</accession>
<dbReference type="Pfam" id="PF00664">
    <property type="entry name" value="ABC_membrane"/>
    <property type="match status" value="1"/>
</dbReference>
<dbReference type="SUPFAM" id="SSF90123">
    <property type="entry name" value="ABC transporter transmembrane region"/>
    <property type="match status" value="1"/>
</dbReference>
<dbReference type="GO" id="GO:0016887">
    <property type="term" value="F:ATP hydrolysis activity"/>
    <property type="evidence" value="ECO:0007669"/>
    <property type="project" value="InterPro"/>
</dbReference>
<feature type="region of interest" description="Disordered" evidence="7">
    <location>
        <begin position="533"/>
        <end position="560"/>
    </location>
</feature>
<keyword evidence="12" id="KW-1185">Reference proteome</keyword>
<dbReference type="GO" id="GO:0005524">
    <property type="term" value="F:ATP binding"/>
    <property type="evidence" value="ECO:0007669"/>
    <property type="project" value="UniProtKB-KW"/>
</dbReference>
<feature type="domain" description="ABC transmembrane type-1" evidence="10">
    <location>
        <begin position="26"/>
        <end position="297"/>
    </location>
</feature>
<protein>
    <recommendedName>
        <fullName evidence="13">ABC transporter</fullName>
    </recommendedName>
</protein>
<evidence type="ECO:0000256" key="8">
    <source>
        <dbReference type="SAM" id="Phobius"/>
    </source>
</evidence>
<dbReference type="PROSITE" id="PS50929">
    <property type="entry name" value="ABC_TM1F"/>
    <property type="match status" value="1"/>
</dbReference>
<evidence type="ECO:0000256" key="6">
    <source>
        <dbReference type="ARBA" id="ARBA00023136"/>
    </source>
</evidence>
<dbReference type="Gene3D" id="1.20.1560.10">
    <property type="entry name" value="ABC transporter type 1, transmembrane domain"/>
    <property type="match status" value="1"/>
</dbReference>
<evidence type="ECO:0000313" key="12">
    <source>
        <dbReference type="Proteomes" id="UP000094291"/>
    </source>
</evidence>
<comment type="caution">
    <text evidence="11">The sequence shown here is derived from an EMBL/GenBank/DDBJ whole genome shotgun (WGS) entry which is preliminary data.</text>
</comment>
<evidence type="ECO:0000256" key="4">
    <source>
        <dbReference type="ARBA" id="ARBA00022840"/>
    </source>
</evidence>
<proteinExistence type="predicted"/>
<gene>
    <name evidence="11" type="ORF">BFW38_00645</name>
</gene>
<name>A0A1E2V5K5_9GAMM</name>
<evidence type="ECO:0008006" key="13">
    <source>
        <dbReference type="Google" id="ProtNLM"/>
    </source>
</evidence>
<keyword evidence="2 8" id="KW-0812">Transmembrane</keyword>
<evidence type="ECO:0000256" key="7">
    <source>
        <dbReference type="SAM" id="MobiDB-lite"/>
    </source>
</evidence>
<dbReference type="GO" id="GO:0140359">
    <property type="term" value="F:ABC-type transporter activity"/>
    <property type="evidence" value="ECO:0007669"/>
    <property type="project" value="InterPro"/>
</dbReference>
<dbReference type="RefSeq" id="WP_068996651.1">
    <property type="nucleotide sequence ID" value="NZ_MDTQ01000001.1"/>
</dbReference>
<dbReference type="STRING" id="197479.BFW38_00645"/>
<comment type="subcellular location">
    <subcellularLocation>
        <location evidence="1">Cell membrane</location>
        <topology evidence="1">Multi-pass membrane protein</topology>
    </subcellularLocation>
</comment>
<evidence type="ECO:0000256" key="1">
    <source>
        <dbReference type="ARBA" id="ARBA00004651"/>
    </source>
</evidence>